<evidence type="ECO:0000256" key="5">
    <source>
        <dbReference type="SAM" id="SignalP"/>
    </source>
</evidence>
<evidence type="ECO:0000256" key="3">
    <source>
        <dbReference type="ARBA" id="ARBA00022448"/>
    </source>
</evidence>
<dbReference type="Pfam" id="PF00496">
    <property type="entry name" value="SBP_bac_5"/>
    <property type="match status" value="1"/>
</dbReference>
<dbReference type="Gene3D" id="3.10.105.10">
    <property type="entry name" value="Dipeptide-binding Protein, Domain 3"/>
    <property type="match status" value="1"/>
</dbReference>
<proteinExistence type="inferred from homology"/>
<protein>
    <submittedName>
        <fullName evidence="7">Bacterial extracellular solute-binding protein, family 5 Middle</fullName>
    </submittedName>
</protein>
<dbReference type="GO" id="GO:0015833">
    <property type="term" value="P:peptide transport"/>
    <property type="evidence" value="ECO:0007669"/>
    <property type="project" value="TreeGrafter"/>
</dbReference>
<evidence type="ECO:0000256" key="2">
    <source>
        <dbReference type="ARBA" id="ARBA00005695"/>
    </source>
</evidence>
<organism evidence="7 8">
    <name type="scientific">Botrimarina mediterranea</name>
    <dbReference type="NCBI Taxonomy" id="2528022"/>
    <lineage>
        <taxon>Bacteria</taxon>
        <taxon>Pseudomonadati</taxon>
        <taxon>Planctomycetota</taxon>
        <taxon>Planctomycetia</taxon>
        <taxon>Pirellulales</taxon>
        <taxon>Lacipirellulaceae</taxon>
        <taxon>Botrimarina</taxon>
    </lineage>
</organism>
<dbReference type="Proteomes" id="UP000316426">
    <property type="component" value="Chromosome"/>
</dbReference>
<evidence type="ECO:0000313" key="7">
    <source>
        <dbReference type="EMBL" id="QDV74570.1"/>
    </source>
</evidence>
<feature type="domain" description="Solute-binding protein family 5" evidence="6">
    <location>
        <begin position="437"/>
        <end position="626"/>
    </location>
</feature>
<gene>
    <name evidence="7" type="ORF">Spa11_27760</name>
</gene>
<reference evidence="7 8" key="1">
    <citation type="submission" date="2019-02" db="EMBL/GenBank/DDBJ databases">
        <title>Deep-cultivation of Planctomycetes and their phenomic and genomic characterization uncovers novel biology.</title>
        <authorList>
            <person name="Wiegand S."/>
            <person name="Jogler M."/>
            <person name="Boedeker C."/>
            <person name="Pinto D."/>
            <person name="Vollmers J."/>
            <person name="Rivas-Marin E."/>
            <person name="Kohn T."/>
            <person name="Peeters S.H."/>
            <person name="Heuer A."/>
            <person name="Rast P."/>
            <person name="Oberbeckmann S."/>
            <person name="Bunk B."/>
            <person name="Jeske O."/>
            <person name="Meyerdierks A."/>
            <person name="Storesund J.E."/>
            <person name="Kallscheuer N."/>
            <person name="Luecker S."/>
            <person name="Lage O.M."/>
            <person name="Pohl T."/>
            <person name="Merkel B.J."/>
            <person name="Hornburger P."/>
            <person name="Mueller R.-W."/>
            <person name="Bruemmer F."/>
            <person name="Labrenz M."/>
            <person name="Spormann A.M."/>
            <person name="Op den Camp H."/>
            <person name="Overmann J."/>
            <person name="Amann R."/>
            <person name="Jetten M.S.M."/>
            <person name="Mascher T."/>
            <person name="Medema M.H."/>
            <person name="Devos D.P."/>
            <person name="Kaster A.-K."/>
            <person name="Ovreas L."/>
            <person name="Rohde M."/>
            <person name="Galperin M.Y."/>
            <person name="Jogler C."/>
        </authorList>
    </citation>
    <scope>NUCLEOTIDE SEQUENCE [LARGE SCALE GENOMIC DNA]</scope>
    <source>
        <strain evidence="7 8">Spa11</strain>
    </source>
</reference>
<dbReference type="GO" id="GO:1904680">
    <property type="term" value="F:peptide transmembrane transporter activity"/>
    <property type="evidence" value="ECO:0007669"/>
    <property type="project" value="TreeGrafter"/>
</dbReference>
<evidence type="ECO:0000313" key="8">
    <source>
        <dbReference type="Proteomes" id="UP000316426"/>
    </source>
</evidence>
<keyword evidence="4 5" id="KW-0732">Signal</keyword>
<dbReference type="EMBL" id="CP036349">
    <property type="protein sequence ID" value="QDV74570.1"/>
    <property type="molecule type" value="Genomic_DNA"/>
</dbReference>
<evidence type="ECO:0000259" key="6">
    <source>
        <dbReference type="Pfam" id="PF00496"/>
    </source>
</evidence>
<name>A0A518K9W0_9BACT</name>
<evidence type="ECO:0000256" key="4">
    <source>
        <dbReference type="ARBA" id="ARBA00022729"/>
    </source>
</evidence>
<keyword evidence="8" id="KW-1185">Reference proteome</keyword>
<keyword evidence="3" id="KW-0813">Transport</keyword>
<dbReference type="InterPro" id="IPR000914">
    <property type="entry name" value="SBP_5_dom"/>
</dbReference>
<evidence type="ECO:0000256" key="1">
    <source>
        <dbReference type="ARBA" id="ARBA00004196"/>
    </source>
</evidence>
<comment type="subcellular location">
    <subcellularLocation>
        <location evidence="1">Cell envelope</location>
    </subcellularLocation>
</comment>
<dbReference type="GO" id="GO:0030313">
    <property type="term" value="C:cell envelope"/>
    <property type="evidence" value="ECO:0007669"/>
    <property type="project" value="UniProtKB-SubCell"/>
</dbReference>
<dbReference type="KEGG" id="bmei:Spa11_27760"/>
<feature type="chain" id="PRO_5022051130" evidence="5">
    <location>
        <begin position="20"/>
        <end position="743"/>
    </location>
</feature>
<dbReference type="SUPFAM" id="SSF53850">
    <property type="entry name" value="Periplasmic binding protein-like II"/>
    <property type="match status" value="1"/>
</dbReference>
<feature type="signal peptide" evidence="5">
    <location>
        <begin position="1"/>
        <end position="19"/>
    </location>
</feature>
<dbReference type="Gene3D" id="3.40.190.10">
    <property type="entry name" value="Periplasmic binding protein-like II"/>
    <property type="match status" value="1"/>
</dbReference>
<dbReference type="AlphaFoldDB" id="A0A518K9W0"/>
<sequence length="743" mass="80180" precursor="true">MLATTVLLVAAIVCPVACAVDTPLYERQPFDLVIVRDEGKSTPLEVLPLKDRTPGAARSGDLYARLLDAPGEEIAIPGPSVERVELYEEQLLSKAKEFAAKSDFNSAYPYFAKLERDYPDYPGLTEAFTKAIYDEARALFAAKEYDHALALLGSLKERSSRTPGLENAVDTIGDAILKARWEAEDYLGVRRTVDAIEGQFAGMRLSLGERWLGRMSEGAALERAKAQRLAAAGKGREALRIVSGAVALDPTSQKTRQLLAELSSAGGTLWVGVWETAAPDATPDLDSPAAVRQSRLIGGRLATLESFQPSGGEYVSTAGVLDTDDARRQLSIRFADSAMAYRLARLLLEPAGAAREPLALLRERTAAVSVEGDNRLLVDLKSPHPQPMALAAAPLNASQRDIAPGEWRRVSLPAGSEAAARYERVSGAGAFGAVEEYVYSDIDEAFADLRARQIHALMGVPPWRVAEVEALPTIELAELRLPTLHCLLLHPSSSLRERREVRRAIRYGIASQETLNKIVLGEAQRNGFEVLSNAVPRGKSLGDPLRYAYNESIEPRPYEPRLAALLLAAARAADAEAAEAGLTIRAVPTSLTIAHPPTPVARAAVAAIRDQLAAVGLEIELREASEEELSSGGLGYDLRYAEITMGEPLTDVWRLYGPGGVSGGCSPAMRDALDKVVGATDVKAAVNALRDLHRVVYADLPLIPLWQTVEYAAYQSNLAGVAAEPIDLYQTIDDWRITDGGAR</sequence>
<comment type="similarity">
    <text evidence="2">Belongs to the bacterial solute-binding protein 5 family.</text>
</comment>
<dbReference type="PANTHER" id="PTHR30290">
    <property type="entry name" value="PERIPLASMIC BINDING COMPONENT OF ABC TRANSPORTER"/>
    <property type="match status" value="1"/>
</dbReference>
<dbReference type="PANTHER" id="PTHR30290:SF10">
    <property type="entry name" value="PERIPLASMIC OLIGOPEPTIDE-BINDING PROTEIN-RELATED"/>
    <property type="match status" value="1"/>
</dbReference>
<accession>A0A518K9W0</accession>
<dbReference type="InterPro" id="IPR039424">
    <property type="entry name" value="SBP_5"/>
</dbReference>